<protein>
    <submittedName>
        <fullName evidence="1">Uncharacterized protein</fullName>
    </submittedName>
</protein>
<dbReference type="EMBL" id="KI630592">
    <property type="protein sequence ID" value="EYU36122.1"/>
    <property type="molecule type" value="Genomic_DNA"/>
</dbReference>
<organism evidence="1 2">
    <name type="scientific">Erythranthe guttata</name>
    <name type="common">Yellow monkey flower</name>
    <name type="synonym">Mimulus guttatus</name>
    <dbReference type="NCBI Taxonomy" id="4155"/>
    <lineage>
        <taxon>Eukaryota</taxon>
        <taxon>Viridiplantae</taxon>
        <taxon>Streptophyta</taxon>
        <taxon>Embryophyta</taxon>
        <taxon>Tracheophyta</taxon>
        <taxon>Spermatophyta</taxon>
        <taxon>Magnoliopsida</taxon>
        <taxon>eudicotyledons</taxon>
        <taxon>Gunneridae</taxon>
        <taxon>Pentapetalae</taxon>
        <taxon>asterids</taxon>
        <taxon>lamiids</taxon>
        <taxon>Lamiales</taxon>
        <taxon>Phrymaceae</taxon>
        <taxon>Erythranthe</taxon>
    </lineage>
</organism>
<feature type="non-terminal residue" evidence="1">
    <location>
        <position position="13"/>
    </location>
</feature>
<name>A0A022R6M9_ERYGU</name>
<keyword evidence="2" id="KW-1185">Reference proteome</keyword>
<evidence type="ECO:0000313" key="2">
    <source>
        <dbReference type="Proteomes" id="UP000030748"/>
    </source>
</evidence>
<evidence type="ECO:0000313" key="1">
    <source>
        <dbReference type="EMBL" id="EYU36122.1"/>
    </source>
</evidence>
<proteinExistence type="predicted"/>
<gene>
    <name evidence="1" type="ORF">MIMGU_mgv1a0009922mg</name>
</gene>
<accession>A0A022R6M9</accession>
<reference evidence="1 2" key="1">
    <citation type="journal article" date="2013" name="Proc. Natl. Acad. Sci. U.S.A.">
        <title>Fine-scale variation in meiotic recombination in Mimulus inferred from population shotgun sequencing.</title>
        <authorList>
            <person name="Hellsten U."/>
            <person name="Wright K.M."/>
            <person name="Jenkins J."/>
            <person name="Shu S."/>
            <person name="Yuan Y."/>
            <person name="Wessler S.R."/>
            <person name="Schmutz J."/>
            <person name="Willis J.H."/>
            <person name="Rokhsar D.S."/>
        </authorList>
    </citation>
    <scope>NUCLEOTIDE SEQUENCE [LARGE SCALE GENOMIC DNA]</scope>
    <source>
        <strain evidence="2">cv. DUN x IM62</strain>
    </source>
</reference>
<dbReference type="Proteomes" id="UP000030748">
    <property type="component" value="Unassembled WGS sequence"/>
</dbReference>
<sequence length="13" mass="1486">MDKVNSQGNYNSE</sequence>